<evidence type="ECO:0000259" key="2">
    <source>
        <dbReference type="Pfam" id="PF09851"/>
    </source>
</evidence>
<comment type="caution">
    <text evidence="3">The sequence shown here is derived from an EMBL/GenBank/DDBJ whole genome shotgun (WGS) entry which is preliminary data.</text>
</comment>
<dbReference type="EMBL" id="JAPDOD010000041">
    <property type="protein sequence ID" value="MDA0165033.1"/>
    <property type="molecule type" value="Genomic_DNA"/>
</dbReference>
<protein>
    <submittedName>
        <fullName evidence="3">SHOCT domain-containing protein</fullName>
    </submittedName>
</protein>
<dbReference type="InterPro" id="IPR018649">
    <property type="entry name" value="SHOCT"/>
</dbReference>
<accession>A0A9X3N0Y2</accession>
<proteinExistence type="predicted"/>
<sequence length="95" mass="10044">MGRLGDWLRGRRTKETAPATAVEAQTNGHSASDELVEHLRAAFPGAEITVSSHDPKLSDLTGGDPVERLERLAALHASGALTDEEFAAAKARLLG</sequence>
<evidence type="ECO:0000313" key="4">
    <source>
        <dbReference type="Proteomes" id="UP001149140"/>
    </source>
</evidence>
<dbReference type="Pfam" id="PF09851">
    <property type="entry name" value="SHOCT"/>
    <property type="match status" value="1"/>
</dbReference>
<evidence type="ECO:0000313" key="3">
    <source>
        <dbReference type="EMBL" id="MDA0165033.1"/>
    </source>
</evidence>
<gene>
    <name evidence="3" type="ORF">OM076_32490</name>
</gene>
<reference evidence="3" key="1">
    <citation type="submission" date="2022-10" db="EMBL/GenBank/DDBJ databases">
        <title>The WGS of Solirubrobacter ginsenosidimutans DSM 21036.</title>
        <authorList>
            <person name="Jiang Z."/>
        </authorList>
    </citation>
    <scope>NUCLEOTIDE SEQUENCE</scope>
    <source>
        <strain evidence="3">DSM 21036</strain>
    </source>
</reference>
<feature type="domain" description="SHOCT" evidence="2">
    <location>
        <begin position="67"/>
        <end position="94"/>
    </location>
</feature>
<keyword evidence="4" id="KW-1185">Reference proteome</keyword>
<dbReference type="RefSeq" id="WP_270044289.1">
    <property type="nucleotide sequence ID" value="NZ_JAPDOD010000041.1"/>
</dbReference>
<feature type="compositionally biased region" description="Basic and acidic residues" evidence="1">
    <location>
        <begin position="1"/>
        <end position="15"/>
    </location>
</feature>
<feature type="region of interest" description="Disordered" evidence="1">
    <location>
        <begin position="1"/>
        <end position="31"/>
    </location>
</feature>
<dbReference type="Proteomes" id="UP001149140">
    <property type="component" value="Unassembled WGS sequence"/>
</dbReference>
<name>A0A9X3N0Y2_9ACTN</name>
<evidence type="ECO:0000256" key="1">
    <source>
        <dbReference type="SAM" id="MobiDB-lite"/>
    </source>
</evidence>
<dbReference type="AlphaFoldDB" id="A0A9X3N0Y2"/>
<organism evidence="3 4">
    <name type="scientific">Solirubrobacter ginsenosidimutans</name>
    <dbReference type="NCBI Taxonomy" id="490573"/>
    <lineage>
        <taxon>Bacteria</taxon>
        <taxon>Bacillati</taxon>
        <taxon>Actinomycetota</taxon>
        <taxon>Thermoleophilia</taxon>
        <taxon>Solirubrobacterales</taxon>
        <taxon>Solirubrobacteraceae</taxon>
        <taxon>Solirubrobacter</taxon>
    </lineage>
</organism>